<feature type="domain" description="ABC transporter" evidence="4">
    <location>
        <begin position="6"/>
        <end position="90"/>
    </location>
</feature>
<dbReference type="GO" id="GO:0015658">
    <property type="term" value="F:branched-chain amino acid transmembrane transporter activity"/>
    <property type="evidence" value="ECO:0007669"/>
    <property type="project" value="TreeGrafter"/>
</dbReference>
<keyword evidence="2" id="KW-0813">Transport</keyword>
<dbReference type="PANTHER" id="PTHR43820:SF4">
    <property type="entry name" value="HIGH-AFFINITY BRANCHED-CHAIN AMINO ACID TRANSPORT ATP-BINDING PROTEIN LIVF"/>
    <property type="match status" value="1"/>
</dbReference>
<organism evidence="5">
    <name type="scientific">bioreactor metagenome</name>
    <dbReference type="NCBI Taxonomy" id="1076179"/>
    <lineage>
        <taxon>unclassified sequences</taxon>
        <taxon>metagenomes</taxon>
        <taxon>ecological metagenomes</taxon>
    </lineage>
</organism>
<evidence type="ECO:0000256" key="3">
    <source>
        <dbReference type="ARBA" id="ARBA00022970"/>
    </source>
</evidence>
<dbReference type="PANTHER" id="PTHR43820">
    <property type="entry name" value="HIGH-AFFINITY BRANCHED-CHAIN AMINO ACID TRANSPORT ATP-BINDING PROTEIN LIVF"/>
    <property type="match status" value="1"/>
</dbReference>
<evidence type="ECO:0000259" key="4">
    <source>
        <dbReference type="Pfam" id="PF00005"/>
    </source>
</evidence>
<name>A0A645K039_9ZZZZ</name>
<dbReference type="InterPro" id="IPR003439">
    <property type="entry name" value="ABC_transporter-like_ATP-bd"/>
</dbReference>
<evidence type="ECO:0000313" key="5">
    <source>
        <dbReference type="EMBL" id="MPN64954.1"/>
    </source>
</evidence>
<protein>
    <submittedName>
        <fullName evidence="5">High-affinity branched-chain amino acid transport ATP-binding protein LivF</fullName>
    </submittedName>
</protein>
<gene>
    <name evidence="5" type="primary">livF_110</name>
    <name evidence="5" type="ORF">SDC9_212733</name>
</gene>
<dbReference type="PROSITE" id="PS00211">
    <property type="entry name" value="ABC_TRANSPORTER_1"/>
    <property type="match status" value="1"/>
</dbReference>
<comment type="caution">
    <text evidence="5">The sequence shown here is derived from an EMBL/GenBank/DDBJ whole genome shotgun (WGS) entry which is preliminary data.</text>
</comment>
<proteinExistence type="inferred from homology"/>
<comment type="similarity">
    <text evidence="1">Belongs to the ABC transporter superfamily.</text>
</comment>
<dbReference type="Pfam" id="PF00005">
    <property type="entry name" value="ABC_tran"/>
    <property type="match status" value="1"/>
</dbReference>
<dbReference type="InterPro" id="IPR027417">
    <property type="entry name" value="P-loop_NTPase"/>
</dbReference>
<dbReference type="InterPro" id="IPR052156">
    <property type="entry name" value="BCAA_Transport_ATP-bd_LivF"/>
</dbReference>
<dbReference type="GO" id="GO:0015807">
    <property type="term" value="P:L-amino acid transport"/>
    <property type="evidence" value="ECO:0007669"/>
    <property type="project" value="TreeGrafter"/>
</dbReference>
<dbReference type="SUPFAM" id="SSF52540">
    <property type="entry name" value="P-loop containing nucleoside triphosphate hydrolases"/>
    <property type="match status" value="1"/>
</dbReference>
<dbReference type="GO" id="GO:0005524">
    <property type="term" value="F:ATP binding"/>
    <property type="evidence" value="ECO:0007669"/>
    <property type="project" value="UniProtKB-KW"/>
</dbReference>
<accession>A0A645K039</accession>
<keyword evidence="5" id="KW-0067">ATP-binding</keyword>
<dbReference type="AlphaFoldDB" id="A0A645K039"/>
<sequence length="161" mass="17618">MVGLGIAQVPEGRKIFPALTVEENLQMGAFRVTDGKRIAASFERVYATFPRLKERFRQRGGTLSGGEQQMLAIGRALMSEPTLLLMDEPSMGLAPMLVELIFESIVQLNKAGITILLVEQNAKKALKVSHRGYVLQTGSITLTGTGRELLKNDVVKEAYLG</sequence>
<evidence type="ECO:0000256" key="1">
    <source>
        <dbReference type="ARBA" id="ARBA00005417"/>
    </source>
</evidence>
<dbReference type="EMBL" id="VSSQ01146596">
    <property type="protein sequence ID" value="MPN64954.1"/>
    <property type="molecule type" value="Genomic_DNA"/>
</dbReference>
<reference evidence="5" key="1">
    <citation type="submission" date="2019-08" db="EMBL/GenBank/DDBJ databases">
        <authorList>
            <person name="Kucharzyk K."/>
            <person name="Murdoch R.W."/>
            <person name="Higgins S."/>
            <person name="Loffler F."/>
        </authorList>
    </citation>
    <scope>NUCLEOTIDE SEQUENCE</scope>
</reference>
<keyword evidence="3" id="KW-0029">Amino-acid transport</keyword>
<dbReference type="GO" id="GO:0016887">
    <property type="term" value="F:ATP hydrolysis activity"/>
    <property type="evidence" value="ECO:0007669"/>
    <property type="project" value="InterPro"/>
</dbReference>
<dbReference type="InterPro" id="IPR017871">
    <property type="entry name" value="ABC_transporter-like_CS"/>
</dbReference>
<keyword evidence="5" id="KW-0547">Nucleotide-binding</keyword>
<evidence type="ECO:0000256" key="2">
    <source>
        <dbReference type="ARBA" id="ARBA00022448"/>
    </source>
</evidence>
<dbReference type="Gene3D" id="3.40.50.300">
    <property type="entry name" value="P-loop containing nucleotide triphosphate hydrolases"/>
    <property type="match status" value="1"/>
</dbReference>